<reference evidence="2" key="1">
    <citation type="submission" date="2014-12" db="EMBL/GenBank/DDBJ databases">
        <title>Insight into the proteome of Arion vulgaris.</title>
        <authorList>
            <person name="Aradska J."/>
            <person name="Bulat T."/>
            <person name="Smidak R."/>
            <person name="Sarate P."/>
            <person name="Gangsoo J."/>
            <person name="Sialana F."/>
            <person name="Bilban M."/>
            <person name="Lubec G."/>
        </authorList>
    </citation>
    <scope>NUCLEOTIDE SEQUENCE</scope>
    <source>
        <tissue evidence="2">Skin</tissue>
    </source>
</reference>
<accession>A0A0B7C0Y6</accession>
<feature type="compositionally biased region" description="Polar residues" evidence="1">
    <location>
        <begin position="75"/>
        <end position="84"/>
    </location>
</feature>
<proteinExistence type="predicted"/>
<sequence>QRLEKIYPEAFAACSSIYAVASDCDEDSSDDGDDDSDETEHTAVQSQEVCQETSTNPEPKSQNGESDAPLVTITDIGSPTSSVQ</sequence>
<feature type="compositionally biased region" description="Acidic residues" evidence="1">
    <location>
        <begin position="23"/>
        <end position="38"/>
    </location>
</feature>
<feature type="non-terminal residue" evidence="2">
    <location>
        <position position="84"/>
    </location>
</feature>
<evidence type="ECO:0000313" key="2">
    <source>
        <dbReference type="EMBL" id="CEK98873.1"/>
    </source>
</evidence>
<name>A0A0B7C0Y6_9EUPU</name>
<dbReference type="AlphaFoldDB" id="A0A0B7C0Y6"/>
<dbReference type="EMBL" id="HACG01052002">
    <property type="protein sequence ID" value="CEK98873.1"/>
    <property type="molecule type" value="Transcribed_RNA"/>
</dbReference>
<protein>
    <submittedName>
        <fullName evidence="2">Uncharacterized protein</fullName>
    </submittedName>
</protein>
<evidence type="ECO:0000256" key="1">
    <source>
        <dbReference type="SAM" id="MobiDB-lite"/>
    </source>
</evidence>
<gene>
    <name evidence="2" type="primary">ORF219855</name>
</gene>
<feature type="compositionally biased region" description="Polar residues" evidence="1">
    <location>
        <begin position="42"/>
        <end position="65"/>
    </location>
</feature>
<organism evidence="2">
    <name type="scientific">Arion vulgaris</name>
    <dbReference type="NCBI Taxonomy" id="1028688"/>
    <lineage>
        <taxon>Eukaryota</taxon>
        <taxon>Metazoa</taxon>
        <taxon>Spiralia</taxon>
        <taxon>Lophotrochozoa</taxon>
        <taxon>Mollusca</taxon>
        <taxon>Gastropoda</taxon>
        <taxon>Heterobranchia</taxon>
        <taxon>Euthyneura</taxon>
        <taxon>Panpulmonata</taxon>
        <taxon>Eupulmonata</taxon>
        <taxon>Stylommatophora</taxon>
        <taxon>Helicina</taxon>
        <taxon>Arionoidea</taxon>
        <taxon>Arionidae</taxon>
        <taxon>Arion</taxon>
    </lineage>
</organism>
<feature type="non-terminal residue" evidence="2">
    <location>
        <position position="1"/>
    </location>
</feature>
<feature type="region of interest" description="Disordered" evidence="1">
    <location>
        <begin position="23"/>
        <end position="84"/>
    </location>
</feature>